<dbReference type="Proteomes" id="UP000244336">
    <property type="component" value="Chromosome 7"/>
</dbReference>
<dbReference type="EMBL" id="CM009755">
    <property type="protein sequence ID" value="PUZ46520.1"/>
    <property type="molecule type" value="Genomic_DNA"/>
</dbReference>
<sequence>MPFNLARIYSDPHHQQTSSIWKDILNFVLDSPDRATFCMGDLNNVMRPSEKCGHKPASISRMRELFALIKQCGLIDMGYSGPATHGRINTLLLILLLNISTDAWLMQNGA</sequence>
<dbReference type="OrthoDB" id="682716at2759"/>
<gene>
    <name evidence="1" type="ORF">GQ55_7G086300</name>
</gene>
<dbReference type="Gramene" id="PUZ46520">
    <property type="protein sequence ID" value="PUZ46520"/>
    <property type="gene ID" value="GQ55_7G086300"/>
</dbReference>
<dbReference type="AlphaFoldDB" id="A0A2T7CT40"/>
<accession>A0A2T7CT40</accession>
<keyword evidence="2" id="KW-1185">Reference proteome</keyword>
<protein>
    <recommendedName>
        <fullName evidence="3">Endonuclease/exonuclease/phosphatase domain-containing protein</fullName>
    </recommendedName>
</protein>
<evidence type="ECO:0008006" key="3">
    <source>
        <dbReference type="Google" id="ProtNLM"/>
    </source>
</evidence>
<proteinExistence type="predicted"/>
<dbReference type="InterPro" id="IPR036691">
    <property type="entry name" value="Endo/exonu/phosph_ase_sf"/>
</dbReference>
<reference evidence="1 2" key="1">
    <citation type="submission" date="2018-04" db="EMBL/GenBank/DDBJ databases">
        <title>WGS assembly of Panicum hallii var. hallii HAL2.</title>
        <authorList>
            <person name="Lovell J."/>
            <person name="Jenkins J."/>
            <person name="Lowry D."/>
            <person name="Mamidi S."/>
            <person name="Sreedasyam A."/>
            <person name="Weng X."/>
            <person name="Barry K."/>
            <person name="Bonette J."/>
            <person name="Campitelli B."/>
            <person name="Daum C."/>
            <person name="Gordon S."/>
            <person name="Gould B."/>
            <person name="Lipzen A."/>
            <person name="MacQueen A."/>
            <person name="Palacio-Mejia J."/>
            <person name="Plott C."/>
            <person name="Shakirov E."/>
            <person name="Shu S."/>
            <person name="Yoshinaga Y."/>
            <person name="Zane M."/>
            <person name="Rokhsar D."/>
            <person name="Grimwood J."/>
            <person name="Schmutz J."/>
            <person name="Juenger T."/>
        </authorList>
    </citation>
    <scope>NUCLEOTIDE SEQUENCE [LARGE SCALE GENOMIC DNA]</scope>
    <source>
        <strain evidence="2">cv. HAL2</strain>
    </source>
</reference>
<organism evidence="1 2">
    <name type="scientific">Panicum hallii var. hallii</name>
    <dbReference type="NCBI Taxonomy" id="1504633"/>
    <lineage>
        <taxon>Eukaryota</taxon>
        <taxon>Viridiplantae</taxon>
        <taxon>Streptophyta</taxon>
        <taxon>Embryophyta</taxon>
        <taxon>Tracheophyta</taxon>
        <taxon>Spermatophyta</taxon>
        <taxon>Magnoliopsida</taxon>
        <taxon>Liliopsida</taxon>
        <taxon>Poales</taxon>
        <taxon>Poaceae</taxon>
        <taxon>PACMAD clade</taxon>
        <taxon>Panicoideae</taxon>
        <taxon>Panicodae</taxon>
        <taxon>Paniceae</taxon>
        <taxon>Panicinae</taxon>
        <taxon>Panicum</taxon>
        <taxon>Panicum sect. Panicum</taxon>
    </lineage>
</organism>
<dbReference type="SUPFAM" id="SSF56219">
    <property type="entry name" value="DNase I-like"/>
    <property type="match status" value="1"/>
</dbReference>
<dbReference type="Gene3D" id="3.60.10.10">
    <property type="entry name" value="Endonuclease/exonuclease/phosphatase"/>
    <property type="match status" value="1"/>
</dbReference>
<evidence type="ECO:0000313" key="2">
    <source>
        <dbReference type="Proteomes" id="UP000244336"/>
    </source>
</evidence>
<evidence type="ECO:0000313" key="1">
    <source>
        <dbReference type="EMBL" id="PUZ46520.1"/>
    </source>
</evidence>
<name>A0A2T7CT40_9POAL</name>